<dbReference type="InterPro" id="IPR015421">
    <property type="entry name" value="PyrdxlP-dep_Trfase_major"/>
</dbReference>
<name>E6UBT4_RUMA7</name>
<evidence type="ECO:0000256" key="1">
    <source>
        <dbReference type="ARBA" id="ARBA00001933"/>
    </source>
</evidence>
<evidence type="ECO:0000256" key="2">
    <source>
        <dbReference type="ARBA" id="ARBA00022898"/>
    </source>
</evidence>
<dbReference type="KEGG" id="ral:Rumal_0114"/>
<dbReference type="SUPFAM" id="SSF53383">
    <property type="entry name" value="PLP-dependent transferases"/>
    <property type="match status" value="1"/>
</dbReference>
<gene>
    <name evidence="4" type="ordered locus">Rumal_0114</name>
</gene>
<organism evidence="4 5">
    <name type="scientific">Ruminococcus albus (strain ATCC 27210 / DSM 20455 / JCM 14654 / NCDO 2250 / 7)</name>
    <dbReference type="NCBI Taxonomy" id="697329"/>
    <lineage>
        <taxon>Bacteria</taxon>
        <taxon>Bacillati</taxon>
        <taxon>Bacillota</taxon>
        <taxon>Clostridia</taxon>
        <taxon>Eubacteriales</taxon>
        <taxon>Oscillospiraceae</taxon>
        <taxon>Ruminococcus</taxon>
    </lineage>
</organism>
<keyword evidence="2" id="KW-0663">Pyridoxal phosphate</keyword>
<accession>E6UBT4</accession>
<dbReference type="InterPro" id="IPR000192">
    <property type="entry name" value="Aminotrans_V_dom"/>
</dbReference>
<evidence type="ECO:0000313" key="5">
    <source>
        <dbReference type="Proteomes" id="UP000006919"/>
    </source>
</evidence>
<dbReference type="GO" id="GO:0031071">
    <property type="term" value="F:cysteine desulfurase activity"/>
    <property type="evidence" value="ECO:0007669"/>
    <property type="project" value="UniProtKB-EC"/>
</dbReference>
<reference evidence="4 5" key="1">
    <citation type="journal article" date="2011" name="J. Bacteriol.">
        <title>Complete genome of the cellulolytic ruminal bacterium Ruminococcus albus 7.</title>
        <authorList>
            <person name="Suen G."/>
            <person name="Stevenson D.M."/>
            <person name="Bruce D.C."/>
            <person name="Chertkov O."/>
            <person name="Copeland A."/>
            <person name="Cheng J.F."/>
            <person name="Detter C."/>
            <person name="Detter J.C."/>
            <person name="Goodwin L.A."/>
            <person name="Han C.S."/>
            <person name="Hauser L.J."/>
            <person name="Ivanova N.N."/>
            <person name="Kyrpides N.C."/>
            <person name="Land M.L."/>
            <person name="Lapidus A."/>
            <person name="Lucas S."/>
            <person name="Ovchinnikova G."/>
            <person name="Pitluck S."/>
            <person name="Tapia R."/>
            <person name="Woyke T."/>
            <person name="Boyum J."/>
            <person name="Mead D."/>
            <person name="Weimer P.J."/>
        </authorList>
    </citation>
    <scope>NUCLEOTIDE SEQUENCE [LARGE SCALE GENOMIC DNA]</scope>
    <source>
        <strain evidence="5">ATCC 27210 / DSM 20455 / JCM 14654 / NCDO 2250 / 7</strain>
    </source>
</reference>
<dbReference type="Gene3D" id="1.10.260.50">
    <property type="match status" value="1"/>
</dbReference>
<dbReference type="RefSeq" id="WP_013496870.1">
    <property type="nucleotide sequence ID" value="NC_014833.1"/>
</dbReference>
<dbReference type="Proteomes" id="UP000006919">
    <property type="component" value="Chromosome"/>
</dbReference>
<dbReference type="Gene3D" id="3.40.640.10">
    <property type="entry name" value="Type I PLP-dependent aspartate aminotransferase-like (Major domain)"/>
    <property type="match status" value="1"/>
</dbReference>
<evidence type="ECO:0000259" key="3">
    <source>
        <dbReference type="Pfam" id="PF00266"/>
    </source>
</evidence>
<evidence type="ECO:0000313" key="4">
    <source>
        <dbReference type="EMBL" id="ADU20676.1"/>
    </source>
</evidence>
<keyword evidence="4" id="KW-0808">Transferase</keyword>
<dbReference type="Gene3D" id="3.90.1150.10">
    <property type="entry name" value="Aspartate Aminotransferase, domain 1"/>
    <property type="match status" value="1"/>
</dbReference>
<dbReference type="eggNOG" id="COG1104">
    <property type="taxonomic scope" value="Bacteria"/>
</dbReference>
<feature type="domain" description="Aminotransferase class V" evidence="3">
    <location>
        <begin position="5"/>
        <end position="361"/>
    </location>
</feature>
<dbReference type="PANTHER" id="PTHR11601:SF50">
    <property type="entry name" value="CYSTEINE DESULFURASE ISCS 2-RELATED"/>
    <property type="match status" value="1"/>
</dbReference>
<dbReference type="InterPro" id="IPR015422">
    <property type="entry name" value="PyrdxlP-dep_Trfase_small"/>
</dbReference>
<protein>
    <submittedName>
        <fullName evidence="4">Cysteine desulfurase</fullName>
        <ecNumber evidence="4">2.8.1.7</ecNumber>
    </submittedName>
</protein>
<dbReference type="EC" id="2.8.1.7" evidence="4"/>
<sequence>MSVLIYLDNAATTKPCDAAKAGVMKGLEVFGNPSSLHRCGLDAELLVTDARNAIADSLGCLAEEIFFTSGATESSNTSIFGAYRSQGKRKHRVVTTTIEHPATARPFDELERLGCEVIRISPDENGMIPADAVADAVNEDTFLVSMMLVNNETGAVLPVSKAFNAIHRRFPKVITHCDCVQGYMKLPIKTKTLGADLISLSAHKICGPKGIGALYIRKGLHIPALLMGGGQEKNMRSGTESVPLICGFGEAVKHYSGSIAERLENAKKLESLLFGLCEKNGGIGINFRGEKSPYVTSITVDGLKSEVLLHYLEKREIFVSSGSACSKGKKSGVLAEFRIPVRDMDTTLRISFSPDTTEDDLYGLIEGISAAQSELARLK</sequence>
<dbReference type="HOGENOM" id="CLU_003433_0_0_9"/>
<dbReference type="STRING" id="697329.Rumal_0114"/>
<dbReference type="Pfam" id="PF00266">
    <property type="entry name" value="Aminotran_5"/>
    <property type="match status" value="1"/>
</dbReference>
<comment type="cofactor">
    <cofactor evidence="1">
        <name>pyridoxal 5'-phosphate</name>
        <dbReference type="ChEBI" id="CHEBI:597326"/>
    </cofactor>
</comment>
<dbReference type="InterPro" id="IPR015424">
    <property type="entry name" value="PyrdxlP-dep_Trfase"/>
</dbReference>
<proteinExistence type="predicted"/>
<dbReference type="PANTHER" id="PTHR11601">
    <property type="entry name" value="CYSTEINE DESULFURYLASE FAMILY MEMBER"/>
    <property type="match status" value="1"/>
</dbReference>
<dbReference type="EMBL" id="CP002403">
    <property type="protein sequence ID" value="ADU20676.1"/>
    <property type="molecule type" value="Genomic_DNA"/>
</dbReference>
<dbReference type="InterPro" id="IPR016454">
    <property type="entry name" value="Cysteine_dSase"/>
</dbReference>
<dbReference type="PIRSF" id="PIRSF005572">
    <property type="entry name" value="NifS"/>
    <property type="match status" value="1"/>
</dbReference>
<dbReference type="AlphaFoldDB" id="E6UBT4"/>